<accession>A0ABP8AFS0</accession>
<dbReference type="Proteomes" id="UP001501251">
    <property type="component" value="Unassembled WGS sequence"/>
</dbReference>
<gene>
    <name evidence="2" type="ORF">GCM10022252_10020</name>
</gene>
<feature type="region of interest" description="Disordered" evidence="1">
    <location>
        <begin position="1"/>
        <end position="22"/>
    </location>
</feature>
<organism evidence="2 3">
    <name type="scientific">Streptosporangium oxazolinicum</name>
    <dbReference type="NCBI Taxonomy" id="909287"/>
    <lineage>
        <taxon>Bacteria</taxon>
        <taxon>Bacillati</taxon>
        <taxon>Actinomycetota</taxon>
        <taxon>Actinomycetes</taxon>
        <taxon>Streptosporangiales</taxon>
        <taxon>Streptosporangiaceae</taxon>
        <taxon>Streptosporangium</taxon>
    </lineage>
</organism>
<evidence type="ECO:0000256" key="1">
    <source>
        <dbReference type="SAM" id="MobiDB-lite"/>
    </source>
</evidence>
<comment type="caution">
    <text evidence="2">The sequence shown here is derived from an EMBL/GenBank/DDBJ whole genome shotgun (WGS) entry which is preliminary data.</text>
</comment>
<reference evidence="3" key="1">
    <citation type="journal article" date="2019" name="Int. J. Syst. Evol. Microbiol.">
        <title>The Global Catalogue of Microorganisms (GCM) 10K type strain sequencing project: providing services to taxonomists for standard genome sequencing and annotation.</title>
        <authorList>
            <consortium name="The Broad Institute Genomics Platform"/>
            <consortium name="The Broad Institute Genome Sequencing Center for Infectious Disease"/>
            <person name="Wu L."/>
            <person name="Ma J."/>
        </authorList>
    </citation>
    <scope>NUCLEOTIDE SEQUENCE [LARGE SCALE GENOMIC DNA]</scope>
    <source>
        <strain evidence="3">JCM 17388</strain>
    </source>
</reference>
<evidence type="ECO:0000313" key="2">
    <source>
        <dbReference type="EMBL" id="GAA4183105.1"/>
    </source>
</evidence>
<dbReference type="EMBL" id="BAABAQ010000001">
    <property type="protein sequence ID" value="GAA4183105.1"/>
    <property type="molecule type" value="Genomic_DNA"/>
</dbReference>
<evidence type="ECO:0000313" key="3">
    <source>
        <dbReference type="Proteomes" id="UP001501251"/>
    </source>
</evidence>
<keyword evidence="3" id="KW-1185">Reference proteome</keyword>
<proteinExistence type="predicted"/>
<sequence length="46" mass="5291">MRVVSMQHPTRAPRVGLVTADRTPEPVLTRAPRDTFDRMLHDHLGR</sequence>
<name>A0ABP8AFS0_9ACTN</name>
<protein>
    <submittedName>
        <fullName evidence="2">Uncharacterized protein</fullName>
    </submittedName>
</protein>